<accession>D5EHJ4</accession>
<sequence length="274" mass="31346">MIACSNLTEWRPNVFLHEEPISVYGMTVSRRMTIIRLSSGKLWVHSPNSLTAELKEQLATIGDVAYIISPNKMHQKALEDYQICFPAAQLFLPSGFPEMRPDLDYHSLLGPNAPSEWRDEIQQTVVRGNIFFTEVVFFHQPSRSLLVTDLIENLGREHTTGVSRWALKVFGGYGEPIAAPEHRMYTLNSKAFLSSIERILEWDFSSIILAHGAVLESETQDHLKRVAQNVASRAESRWRVTRLLLTVLSRFQCMPYQARAMKAKQQNKRMQSID</sequence>
<dbReference type="Proteomes" id="UP000000925">
    <property type="component" value="Chromosome"/>
</dbReference>
<dbReference type="SUPFAM" id="SSF56281">
    <property type="entry name" value="Metallo-hydrolase/oxidoreductase"/>
    <property type="match status" value="1"/>
</dbReference>
<evidence type="ECO:0000313" key="2">
    <source>
        <dbReference type="Proteomes" id="UP000000925"/>
    </source>
</evidence>
<dbReference type="PANTHER" id="PTHR33835">
    <property type="entry name" value="YALI0C07656P"/>
    <property type="match status" value="1"/>
</dbReference>
<proteinExistence type="predicted"/>
<dbReference type="Pfam" id="PF14234">
    <property type="entry name" value="DUF4336"/>
    <property type="match status" value="1"/>
</dbReference>
<protein>
    <recommendedName>
        <fullName evidence="3">DUF4336 domain-containing protein</fullName>
    </recommendedName>
</protein>
<dbReference type="eggNOG" id="COG4221">
    <property type="taxonomic scope" value="Bacteria"/>
</dbReference>
<dbReference type="HOGENOM" id="CLU_056292_2_0_0"/>
<organism evidence="1 2">
    <name type="scientific">Coraliomargarita akajimensis (strain DSM 45221 / IAM 15411 / JCM 23193 / KCTC 12865 / 04OKA010-24)</name>
    <dbReference type="NCBI Taxonomy" id="583355"/>
    <lineage>
        <taxon>Bacteria</taxon>
        <taxon>Pseudomonadati</taxon>
        <taxon>Verrucomicrobiota</taxon>
        <taxon>Opitutia</taxon>
        <taxon>Puniceicoccales</taxon>
        <taxon>Coraliomargaritaceae</taxon>
        <taxon>Coraliomargarita</taxon>
    </lineage>
</organism>
<dbReference type="RefSeq" id="WP_013042757.1">
    <property type="nucleotide sequence ID" value="NC_014008.1"/>
</dbReference>
<dbReference type="STRING" id="583355.Caka_1013"/>
<name>D5EHJ4_CORAD</name>
<dbReference type="OrthoDB" id="450111at2"/>
<dbReference type="InterPro" id="IPR036866">
    <property type="entry name" value="RibonucZ/Hydroxyglut_hydro"/>
</dbReference>
<dbReference type="PANTHER" id="PTHR33835:SF1">
    <property type="entry name" value="METALLO-BETA-LACTAMASE DOMAIN-CONTAINING PROTEIN"/>
    <property type="match status" value="1"/>
</dbReference>
<dbReference type="InterPro" id="IPR025638">
    <property type="entry name" value="DUF4336"/>
</dbReference>
<keyword evidence="2" id="KW-1185">Reference proteome</keyword>
<gene>
    <name evidence="1" type="ordered locus">Caka_1013</name>
</gene>
<evidence type="ECO:0000313" key="1">
    <source>
        <dbReference type="EMBL" id="ADE54035.1"/>
    </source>
</evidence>
<dbReference type="EMBL" id="CP001998">
    <property type="protein sequence ID" value="ADE54035.1"/>
    <property type="molecule type" value="Genomic_DNA"/>
</dbReference>
<dbReference type="KEGG" id="caa:Caka_1013"/>
<evidence type="ECO:0008006" key="3">
    <source>
        <dbReference type="Google" id="ProtNLM"/>
    </source>
</evidence>
<reference evidence="1 2" key="1">
    <citation type="journal article" date="2010" name="Stand. Genomic Sci.">
        <title>Complete genome sequence of Coraliomargarita akajimensis type strain (04OKA010-24).</title>
        <authorList>
            <person name="Mavromatis K."/>
            <person name="Abt B."/>
            <person name="Brambilla E."/>
            <person name="Lapidus A."/>
            <person name="Copeland A."/>
            <person name="Deshpande S."/>
            <person name="Nolan M."/>
            <person name="Lucas S."/>
            <person name="Tice H."/>
            <person name="Cheng J.F."/>
            <person name="Han C."/>
            <person name="Detter J.C."/>
            <person name="Woyke T."/>
            <person name="Goodwin L."/>
            <person name="Pitluck S."/>
            <person name="Held B."/>
            <person name="Brettin T."/>
            <person name="Tapia R."/>
            <person name="Ivanova N."/>
            <person name="Mikhailova N."/>
            <person name="Pati A."/>
            <person name="Liolios K."/>
            <person name="Chen A."/>
            <person name="Palaniappan K."/>
            <person name="Land M."/>
            <person name="Hauser L."/>
            <person name="Chang Y.J."/>
            <person name="Jeffries C.D."/>
            <person name="Rohde M."/>
            <person name="Goker M."/>
            <person name="Bristow J."/>
            <person name="Eisen J.A."/>
            <person name="Markowitz V."/>
            <person name="Hugenholtz P."/>
            <person name="Klenk H.P."/>
            <person name="Kyrpides N.C."/>
        </authorList>
    </citation>
    <scope>NUCLEOTIDE SEQUENCE [LARGE SCALE GENOMIC DNA]</scope>
    <source>
        <strain evidence="2">DSM 45221 / IAM 15411 / JCM 23193 / KCTC 12865</strain>
    </source>
</reference>
<dbReference type="AlphaFoldDB" id="D5EHJ4"/>